<feature type="domain" description="Transglutaminase-like" evidence="1">
    <location>
        <begin position="156"/>
        <end position="219"/>
    </location>
</feature>
<dbReference type="KEGG" id="mei:Msip34_0447"/>
<name>C6X975_METGS</name>
<dbReference type="SUPFAM" id="SSF54001">
    <property type="entry name" value="Cysteine proteinases"/>
    <property type="match status" value="1"/>
</dbReference>
<dbReference type="OrthoDB" id="5438043at2"/>
<dbReference type="STRING" id="582744.Msip34_0447"/>
<dbReference type="Proteomes" id="UP000002743">
    <property type="component" value="Chromosome"/>
</dbReference>
<dbReference type="InterPro" id="IPR013589">
    <property type="entry name" value="Bac_transglu_N"/>
</dbReference>
<protein>
    <submittedName>
        <fullName evidence="2">Transglutaminase domain protein</fullName>
    </submittedName>
</protein>
<evidence type="ECO:0000259" key="1">
    <source>
        <dbReference type="SMART" id="SM00460"/>
    </source>
</evidence>
<reference evidence="3" key="1">
    <citation type="submission" date="2009-07" db="EMBL/GenBank/DDBJ databases">
        <title>Complete sequence of chromosome of Methylovorus sp. SIP3-4.</title>
        <authorList>
            <person name="Lucas S."/>
            <person name="Copeland A."/>
            <person name="Lapidus A."/>
            <person name="Glavina del Rio T."/>
            <person name="Tice H."/>
            <person name="Bruce D."/>
            <person name="Goodwin L."/>
            <person name="Pitluck S."/>
            <person name="Clum A."/>
            <person name="Larimer F."/>
            <person name="Land M."/>
            <person name="Hauser L."/>
            <person name="Kyrpides N."/>
            <person name="Mikhailova N."/>
            <person name="Kayluzhnaya M."/>
            <person name="Chistoserdova L."/>
        </authorList>
    </citation>
    <scope>NUCLEOTIDE SEQUENCE [LARGE SCALE GENOMIC DNA]</scope>
    <source>
        <strain evidence="3">SIP3-4</strain>
    </source>
</reference>
<dbReference type="HOGENOM" id="CLU_008973_1_2_4"/>
<gene>
    <name evidence="2" type="ordered locus">Msip34_0447</name>
</gene>
<dbReference type="eggNOG" id="COG1305">
    <property type="taxonomic scope" value="Bacteria"/>
</dbReference>
<evidence type="ECO:0000313" key="2">
    <source>
        <dbReference type="EMBL" id="ACT49695.1"/>
    </source>
</evidence>
<dbReference type="RefSeq" id="WP_015829360.1">
    <property type="nucleotide sequence ID" value="NC_012969.1"/>
</dbReference>
<dbReference type="Gene3D" id="3.10.620.30">
    <property type="match status" value="1"/>
</dbReference>
<dbReference type="Pfam" id="PF01841">
    <property type="entry name" value="Transglut_core"/>
    <property type="match status" value="1"/>
</dbReference>
<accession>C6X975</accession>
<dbReference type="PANTHER" id="PTHR33490">
    <property type="entry name" value="BLR5614 PROTEIN-RELATED"/>
    <property type="match status" value="1"/>
</dbReference>
<dbReference type="InterPro" id="IPR038765">
    <property type="entry name" value="Papain-like_cys_pep_sf"/>
</dbReference>
<dbReference type="PANTHER" id="PTHR33490:SF6">
    <property type="entry name" value="SLL1049 PROTEIN"/>
    <property type="match status" value="1"/>
</dbReference>
<proteinExistence type="predicted"/>
<reference evidence="2 3" key="2">
    <citation type="journal article" date="2011" name="J. Bacteriol.">
        <title>Genomes of three methylotrophs from a single niche uncover genetic and metabolic divergence of Methylophilaceae.</title>
        <authorList>
            <person name="Lapidus A."/>
            <person name="Clum A."/>
            <person name="Labutti K."/>
            <person name="Kaluzhnaya M.G."/>
            <person name="Lim S."/>
            <person name="Beck D.A."/>
            <person name="Glavina Del Rio T."/>
            <person name="Nolan M."/>
            <person name="Mavromatis K."/>
            <person name="Huntemann M."/>
            <person name="Lucas S."/>
            <person name="Lidstrom M.E."/>
            <person name="Ivanova N."/>
            <person name="Chistoserdova L."/>
        </authorList>
    </citation>
    <scope>NUCLEOTIDE SEQUENCE [LARGE SCALE GENOMIC DNA]</scope>
    <source>
        <strain evidence="2 3">SIP3-4</strain>
    </source>
</reference>
<dbReference type="EMBL" id="CP001674">
    <property type="protein sequence ID" value="ACT49695.1"/>
    <property type="molecule type" value="Genomic_DNA"/>
</dbReference>
<keyword evidence="3" id="KW-1185">Reference proteome</keyword>
<dbReference type="AlphaFoldDB" id="C6X975"/>
<sequence>MLLNIEHRTTYQYSEVVNYTIQLLRLTPQNGFGQQVLRWEIRVNGHLQPHKDTYGNHAHTLVVDAPHEEISIVASGEVETGLNVLPINDGLPTPIYLRPTPLTEMDENLTAFVEEFKITHPKLQEPAALQALMDAIIDRVPYVKGQTAVETSAAKAFALGSGVCQDHAHIFIACCRYLGVPARYVSGYLFTPDGSLMESHAWADAWLDDIGWISFDVTNRCRTNGVHVRLATGLDYRDACPISGVRNGGGVETMSVKVVVHQMQQQAQQ</sequence>
<dbReference type="SMART" id="SM00460">
    <property type="entry name" value="TGc"/>
    <property type="match status" value="1"/>
</dbReference>
<dbReference type="InterPro" id="IPR002931">
    <property type="entry name" value="Transglutaminase-like"/>
</dbReference>
<organism evidence="2 3">
    <name type="scientific">Methylovorus glucosotrophus (strain SIP3-4)</name>
    <dbReference type="NCBI Taxonomy" id="582744"/>
    <lineage>
        <taxon>Bacteria</taxon>
        <taxon>Pseudomonadati</taxon>
        <taxon>Pseudomonadota</taxon>
        <taxon>Betaproteobacteria</taxon>
        <taxon>Nitrosomonadales</taxon>
        <taxon>Methylophilaceae</taxon>
        <taxon>Methylovorus</taxon>
    </lineage>
</organism>
<evidence type="ECO:0000313" key="3">
    <source>
        <dbReference type="Proteomes" id="UP000002743"/>
    </source>
</evidence>
<dbReference type="Pfam" id="PF08379">
    <property type="entry name" value="Bact_transglu_N"/>
    <property type="match status" value="1"/>
</dbReference>